<name>A0A7I7YT93_9MYCO</name>
<evidence type="ECO:0000313" key="1">
    <source>
        <dbReference type="EMBL" id="BBZ44412.1"/>
    </source>
</evidence>
<dbReference type="PROSITE" id="PS51257">
    <property type="entry name" value="PROKAR_LIPOPROTEIN"/>
    <property type="match status" value="1"/>
</dbReference>
<keyword evidence="2" id="KW-1185">Reference proteome</keyword>
<dbReference type="RefSeq" id="WP_085270741.1">
    <property type="nucleotide sequence ID" value="NZ_AP022614.1"/>
</dbReference>
<sequence>MGPTRSRPLPVVTATLVVACSQLSPAIAHADMHNITYIARIDGVAPGSQATFVINGGQTDSAPLSAMPGQVFEADEVLADPQRAGLQVALHWPYSANVHCEIDVDGNVATQVDRVVSPKQGSDPSTGVLGCGAPLPG</sequence>
<organism evidence="1 2">
    <name type="scientific">Mycobacterium parmense</name>
    <dbReference type="NCBI Taxonomy" id="185642"/>
    <lineage>
        <taxon>Bacteria</taxon>
        <taxon>Bacillati</taxon>
        <taxon>Actinomycetota</taxon>
        <taxon>Actinomycetes</taxon>
        <taxon>Mycobacteriales</taxon>
        <taxon>Mycobacteriaceae</taxon>
        <taxon>Mycobacterium</taxon>
        <taxon>Mycobacterium simiae complex</taxon>
    </lineage>
</organism>
<protein>
    <submittedName>
        <fullName evidence="1">Uncharacterized protein</fullName>
    </submittedName>
</protein>
<reference evidence="1 2" key="1">
    <citation type="journal article" date="2019" name="Emerg. Microbes Infect.">
        <title>Comprehensive subspecies identification of 175 nontuberculous mycobacteria species based on 7547 genomic profiles.</title>
        <authorList>
            <person name="Matsumoto Y."/>
            <person name="Kinjo T."/>
            <person name="Motooka D."/>
            <person name="Nabeya D."/>
            <person name="Jung N."/>
            <person name="Uechi K."/>
            <person name="Horii T."/>
            <person name="Iida T."/>
            <person name="Fujita J."/>
            <person name="Nakamura S."/>
        </authorList>
    </citation>
    <scope>NUCLEOTIDE SEQUENCE [LARGE SCALE GENOMIC DNA]</scope>
    <source>
        <strain evidence="1 2">JCM 14742</strain>
    </source>
</reference>
<proteinExistence type="predicted"/>
<dbReference type="AlphaFoldDB" id="A0A7I7YT93"/>
<dbReference type="OrthoDB" id="4762021at2"/>
<dbReference type="Proteomes" id="UP000467105">
    <property type="component" value="Chromosome"/>
</dbReference>
<dbReference type="EMBL" id="AP022614">
    <property type="protein sequence ID" value="BBZ44412.1"/>
    <property type="molecule type" value="Genomic_DNA"/>
</dbReference>
<accession>A0A7I7YT93</accession>
<evidence type="ECO:0000313" key="2">
    <source>
        <dbReference type="Proteomes" id="UP000467105"/>
    </source>
</evidence>
<gene>
    <name evidence="1" type="ORF">MPRM_16930</name>
</gene>